<sequence>MTTDSEHPPRRENASSQAGSDDSPRTPGEKTKRAGYGAVFAVREFRAIFAAHVLSMLGTVFCEVALAVLVYGETGSALLTALVFALTTLPYALSGLLLSGIADHAPARQVLVACDLLSAACVALMVIPGMPIAALLALRVCVSMISPLFTGTRGASLTDILEGDLYVLGRSLIGIVNQSSQILGFGVAGLVVAWLTPRETLYVTVTTFLCSATLLRFGTVHRPARVTRGAALLRESLAASGRMMAHPRIRALLLMWWVPPMFFGIAEGVAVPFAAAAGAGSVGYGIFLAAMPAGTVASQVAAGSLLSPETRDRITLPLAAVSLLPMAAFLAHPSLSVSVGLLVATGLCGGYALGMDRWFVQAVPVEMRGRAMTLLGTGLMTLQGIGMTAGGAVAEVVPPYVVICGGGMVGTVSVLAVLRTVRKTGMATGAAAPEGGLA</sequence>
<evidence type="ECO:0000256" key="6">
    <source>
        <dbReference type="SAM" id="MobiDB-lite"/>
    </source>
</evidence>
<feature type="transmembrane region" description="Helical" evidence="7">
    <location>
        <begin position="371"/>
        <end position="394"/>
    </location>
</feature>
<evidence type="ECO:0000256" key="3">
    <source>
        <dbReference type="ARBA" id="ARBA00022692"/>
    </source>
</evidence>
<dbReference type="EMBL" id="FNVU01000002">
    <property type="protein sequence ID" value="SEF92172.1"/>
    <property type="molecule type" value="Genomic_DNA"/>
</dbReference>
<name>A0A1H5VY15_9ACTN</name>
<dbReference type="OrthoDB" id="3227279at2"/>
<gene>
    <name evidence="8" type="ORF">SAMN05216223_102488</name>
</gene>
<dbReference type="InterPro" id="IPR036259">
    <property type="entry name" value="MFS_trans_sf"/>
</dbReference>
<keyword evidence="4 7" id="KW-1133">Transmembrane helix</keyword>
<feature type="transmembrane region" description="Helical" evidence="7">
    <location>
        <begin position="172"/>
        <end position="195"/>
    </location>
</feature>
<organism evidence="8 9">
    <name type="scientific">Actinacidiphila yanglinensis</name>
    <dbReference type="NCBI Taxonomy" id="310779"/>
    <lineage>
        <taxon>Bacteria</taxon>
        <taxon>Bacillati</taxon>
        <taxon>Actinomycetota</taxon>
        <taxon>Actinomycetes</taxon>
        <taxon>Kitasatosporales</taxon>
        <taxon>Streptomycetaceae</taxon>
        <taxon>Actinacidiphila</taxon>
    </lineage>
</organism>
<dbReference type="GO" id="GO:0005886">
    <property type="term" value="C:plasma membrane"/>
    <property type="evidence" value="ECO:0007669"/>
    <property type="project" value="UniProtKB-SubCell"/>
</dbReference>
<feature type="region of interest" description="Disordered" evidence="6">
    <location>
        <begin position="1"/>
        <end position="31"/>
    </location>
</feature>
<evidence type="ECO:0000256" key="1">
    <source>
        <dbReference type="ARBA" id="ARBA00004651"/>
    </source>
</evidence>
<dbReference type="PANTHER" id="PTHR23513:SF11">
    <property type="entry name" value="STAPHYLOFERRIN A TRANSPORTER"/>
    <property type="match status" value="1"/>
</dbReference>
<evidence type="ECO:0000256" key="5">
    <source>
        <dbReference type="ARBA" id="ARBA00023136"/>
    </source>
</evidence>
<feature type="transmembrane region" description="Helical" evidence="7">
    <location>
        <begin position="201"/>
        <end position="218"/>
    </location>
</feature>
<feature type="transmembrane region" description="Helical" evidence="7">
    <location>
        <begin position="110"/>
        <end position="127"/>
    </location>
</feature>
<protein>
    <submittedName>
        <fullName evidence="8">Transmembrane secretion effector</fullName>
    </submittedName>
</protein>
<proteinExistence type="predicted"/>
<dbReference type="CDD" id="cd06173">
    <property type="entry name" value="MFS_MefA_like"/>
    <property type="match status" value="1"/>
</dbReference>
<feature type="compositionally biased region" description="Basic and acidic residues" evidence="6">
    <location>
        <begin position="22"/>
        <end position="31"/>
    </location>
</feature>
<evidence type="ECO:0000256" key="7">
    <source>
        <dbReference type="SAM" id="Phobius"/>
    </source>
</evidence>
<feature type="transmembrane region" description="Helical" evidence="7">
    <location>
        <begin position="49"/>
        <end position="71"/>
    </location>
</feature>
<feature type="transmembrane region" description="Helical" evidence="7">
    <location>
        <begin position="314"/>
        <end position="331"/>
    </location>
</feature>
<dbReference type="PANTHER" id="PTHR23513">
    <property type="entry name" value="INTEGRAL MEMBRANE EFFLUX PROTEIN-RELATED"/>
    <property type="match status" value="1"/>
</dbReference>
<dbReference type="Pfam" id="PF07690">
    <property type="entry name" value="MFS_1"/>
    <property type="match status" value="1"/>
</dbReference>
<feature type="transmembrane region" description="Helical" evidence="7">
    <location>
        <begin position="337"/>
        <end position="359"/>
    </location>
</feature>
<feature type="transmembrane region" description="Helical" evidence="7">
    <location>
        <begin position="77"/>
        <end position="98"/>
    </location>
</feature>
<dbReference type="Gene3D" id="1.20.1250.20">
    <property type="entry name" value="MFS general substrate transporter like domains"/>
    <property type="match status" value="1"/>
</dbReference>
<dbReference type="Proteomes" id="UP000236754">
    <property type="component" value="Unassembled WGS sequence"/>
</dbReference>
<dbReference type="SUPFAM" id="SSF103473">
    <property type="entry name" value="MFS general substrate transporter"/>
    <property type="match status" value="1"/>
</dbReference>
<reference evidence="8 9" key="1">
    <citation type="submission" date="2016-10" db="EMBL/GenBank/DDBJ databases">
        <authorList>
            <person name="de Groot N.N."/>
        </authorList>
    </citation>
    <scope>NUCLEOTIDE SEQUENCE [LARGE SCALE GENOMIC DNA]</scope>
    <source>
        <strain evidence="8 9">CGMCC 4.2023</strain>
    </source>
</reference>
<evidence type="ECO:0000313" key="8">
    <source>
        <dbReference type="EMBL" id="SEF92172.1"/>
    </source>
</evidence>
<dbReference type="InterPro" id="IPR011701">
    <property type="entry name" value="MFS"/>
</dbReference>
<keyword evidence="3 7" id="KW-0812">Transmembrane</keyword>
<dbReference type="RefSeq" id="WP_107503974.1">
    <property type="nucleotide sequence ID" value="NZ_FNVU01000002.1"/>
</dbReference>
<comment type="subcellular location">
    <subcellularLocation>
        <location evidence="1">Cell membrane</location>
        <topology evidence="1">Multi-pass membrane protein</topology>
    </subcellularLocation>
</comment>
<evidence type="ECO:0000256" key="2">
    <source>
        <dbReference type="ARBA" id="ARBA00022475"/>
    </source>
</evidence>
<keyword evidence="5 7" id="KW-0472">Membrane</keyword>
<evidence type="ECO:0000256" key="4">
    <source>
        <dbReference type="ARBA" id="ARBA00022989"/>
    </source>
</evidence>
<feature type="compositionally biased region" description="Basic and acidic residues" evidence="6">
    <location>
        <begin position="1"/>
        <end position="13"/>
    </location>
</feature>
<dbReference type="AlphaFoldDB" id="A0A1H5VY15"/>
<keyword evidence="9" id="KW-1185">Reference proteome</keyword>
<dbReference type="GO" id="GO:0022857">
    <property type="term" value="F:transmembrane transporter activity"/>
    <property type="evidence" value="ECO:0007669"/>
    <property type="project" value="InterPro"/>
</dbReference>
<evidence type="ECO:0000313" key="9">
    <source>
        <dbReference type="Proteomes" id="UP000236754"/>
    </source>
</evidence>
<accession>A0A1H5VY15</accession>
<feature type="transmembrane region" description="Helical" evidence="7">
    <location>
        <begin position="252"/>
        <end position="276"/>
    </location>
</feature>
<feature type="transmembrane region" description="Helical" evidence="7">
    <location>
        <begin position="282"/>
        <end position="302"/>
    </location>
</feature>
<keyword evidence="2" id="KW-1003">Cell membrane</keyword>
<feature type="transmembrane region" description="Helical" evidence="7">
    <location>
        <begin position="400"/>
        <end position="418"/>
    </location>
</feature>